<evidence type="ECO:0000313" key="4">
    <source>
        <dbReference type="EMBL" id="CAK9033353.1"/>
    </source>
</evidence>
<dbReference type="SUPFAM" id="SSF48403">
    <property type="entry name" value="Ankyrin repeat"/>
    <property type="match status" value="1"/>
</dbReference>
<evidence type="ECO:0000313" key="5">
    <source>
        <dbReference type="Proteomes" id="UP001642484"/>
    </source>
</evidence>
<feature type="repeat" description="ANK" evidence="3">
    <location>
        <begin position="97"/>
        <end position="132"/>
    </location>
</feature>
<dbReference type="Proteomes" id="UP001642484">
    <property type="component" value="Unassembled WGS sequence"/>
</dbReference>
<keyword evidence="5" id="KW-1185">Reference proteome</keyword>
<dbReference type="SMART" id="SM00248">
    <property type="entry name" value="ANK"/>
    <property type="match status" value="2"/>
</dbReference>
<dbReference type="InterPro" id="IPR036770">
    <property type="entry name" value="Ankyrin_rpt-contain_sf"/>
</dbReference>
<dbReference type="Pfam" id="PF00023">
    <property type="entry name" value="Ank"/>
    <property type="match status" value="1"/>
</dbReference>
<gene>
    <name evidence="4" type="ORF">CCMP2556_LOCUS19039</name>
</gene>
<keyword evidence="1" id="KW-0677">Repeat</keyword>
<evidence type="ECO:0000256" key="3">
    <source>
        <dbReference type="PROSITE-ProRule" id="PRU00023"/>
    </source>
</evidence>
<dbReference type="Pfam" id="PF12796">
    <property type="entry name" value="Ank_2"/>
    <property type="match status" value="1"/>
</dbReference>
<dbReference type="InterPro" id="IPR002110">
    <property type="entry name" value="Ankyrin_rpt"/>
</dbReference>
<evidence type="ECO:0000256" key="2">
    <source>
        <dbReference type="ARBA" id="ARBA00023043"/>
    </source>
</evidence>
<dbReference type="PANTHER" id="PTHR24123:SF33">
    <property type="entry name" value="PROTEIN HOS4"/>
    <property type="match status" value="1"/>
</dbReference>
<dbReference type="PROSITE" id="PS50297">
    <property type="entry name" value="ANK_REP_REGION"/>
    <property type="match status" value="2"/>
</dbReference>
<dbReference type="Gene3D" id="1.25.40.20">
    <property type="entry name" value="Ankyrin repeat-containing domain"/>
    <property type="match status" value="2"/>
</dbReference>
<organism evidence="4 5">
    <name type="scientific">Durusdinium trenchii</name>
    <dbReference type="NCBI Taxonomy" id="1381693"/>
    <lineage>
        <taxon>Eukaryota</taxon>
        <taxon>Sar</taxon>
        <taxon>Alveolata</taxon>
        <taxon>Dinophyceae</taxon>
        <taxon>Suessiales</taxon>
        <taxon>Symbiodiniaceae</taxon>
        <taxon>Durusdinium</taxon>
    </lineage>
</organism>
<feature type="repeat" description="ANK" evidence="3">
    <location>
        <begin position="186"/>
        <end position="218"/>
    </location>
</feature>
<dbReference type="PANTHER" id="PTHR24123">
    <property type="entry name" value="ANKYRIN REPEAT-CONTAINING"/>
    <property type="match status" value="1"/>
</dbReference>
<sequence length="286" mass="31606">MVELCSAMSGEVVAQLAAMELEEKVVKELKRHFGWTTRTYYHLAVLLPPLKVLLVVLSLLEDECQGQRLILACVADRWKEVEVLLQKPLAPDFILENYQTALHVAAVNGHGQSLGVVQLLLEAEVDISTGRVADDYQALHIAKADADKADNDGLTALHAAQAKQDEAMKDGTTAIHLADADKADNDGLTALHVAAQSGCPRLTQRLLKAMADIDKDQPYLNQQQQVARLEATATSLDVLLAAALEREQQDRRCLGSWAQQELQLMSMDAKKEEGWMPSEYRCFHMP</sequence>
<evidence type="ECO:0000256" key="1">
    <source>
        <dbReference type="ARBA" id="ARBA00022737"/>
    </source>
</evidence>
<keyword evidence="2 3" id="KW-0040">ANK repeat</keyword>
<reference evidence="4 5" key="1">
    <citation type="submission" date="2024-02" db="EMBL/GenBank/DDBJ databases">
        <authorList>
            <person name="Chen Y."/>
            <person name="Shah S."/>
            <person name="Dougan E. K."/>
            <person name="Thang M."/>
            <person name="Chan C."/>
        </authorList>
    </citation>
    <scope>NUCLEOTIDE SEQUENCE [LARGE SCALE GENOMIC DNA]</scope>
</reference>
<proteinExistence type="predicted"/>
<dbReference type="PROSITE" id="PS50088">
    <property type="entry name" value="ANK_REPEAT"/>
    <property type="match status" value="2"/>
</dbReference>
<dbReference type="EMBL" id="CAXAMN010011001">
    <property type="protein sequence ID" value="CAK9033353.1"/>
    <property type="molecule type" value="Genomic_DNA"/>
</dbReference>
<name>A0ABP0L345_9DINO</name>
<comment type="caution">
    <text evidence="4">The sequence shown here is derived from an EMBL/GenBank/DDBJ whole genome shotgun (WGS) entry which is preliminary data.</text>
</comment>
<accession>A0ABP0L345</accession>
<protein>
    <submittedName>
        <fullName evidence="4">Uncharacterized protein</fullName>
    </submittedName>
</protein>
<dbReference type="InterPro" id="IPR051165">
    <property type="entry name" value="Multifunctional_ANK_Repeat"/>
</dbReference>